<name>K0R8U5_THAOC</name>
<reference evidence="2 3" key="1">
    <citation type="journal article" date="2012" name="Genome Biol.">
        <title>Genome and low-iron response of an oceanic diatom adapted to chronic iron limitation.</title>
        <authorList>
            <person name="Lommer M."/>
            <person name="Specht M."/>
            <person name="Roy A.S."/>
            <person name="Kraemer L."/>
            <person name="Andreson R."/>
            <person name="Gutowska M.A."/>
            <person name="Wolf J."/>
            <person name="Bergner S.V."/>
            <person name="Schilhabel M.B."/>
            <person name="Klostermeier U.C."/>
            <person name="Beiko R.G."/>
            <person name="Rosenstiel P."/>
            <person name="Hippler M."/>
            <person name="Laroche J."/>
        </authorList>
    </citation>
    <scope>NUCLEOTIDE SEQUENCE [LARGE SCALE GENOMIC DNA]</scope>
    <source>
        <strain evidence="2 3">CCMP1005</strain>
    </source>
</reference>
<gene>
    <name evidence="2" type="ORF">THAOC_36210</name>
</gene>
<feature type="compositionally biased region" description="Polar residues" evidence="1">
    <location>
        <begin position="368"/>
        <end position="379"/>
    </location>
</feature>
<dbReference type="EMBL" id="AGNL01048708">
    <property type="protein sequence ID" value="EJK45186.1"/>
    <property type="molecule type" value="Genomic_DNA"/>
</dbReference>
<proteinExistence type="predicted"/>
<evidence type="ECO:0000256" key="1">
    <source>
        <dbReference type="SAM" id="MobiDB-lite"/>
    </source>
</evidence>
<keyword evidence="3" id="KW-1185">Reference proteome</keyword>
<evidence type="ECO:0000313" key="3">
    <source>
        <dbReference type="Proteomes" id="UP000266841"/>
    </source>
</evidence>
<protein>
    <submittedName>
        <fullName evidence="2">Uncharacterized protein</fullName>
    </submittedName>
</protein>
<feature type="compositionally biased region" description="Basic and acidic residues" evidence="1">
    <location>
        <begin position="420"/>
        <end position="432"/>
    </location>
</feature>
<feature type="region of interest" description="Disordered" evidence="1">
    <location>
        <begin position="254"/>
        <end position="321"/>
    </location>
</feature>
<dbReference type="AlphaFoldDB" id="K0R8U5"/>
<dbReference type="Proteomes" id="UP000266841">
    <property type="component" value="Unassembled WGS sequence"/>
</dbReference>
<feature type="compositionally biased region" description="Low complexity" evidence="1">
    <location>
        <begin position="386"/>
        <end position="398"/>
    </location>
</feature>
<evidence type="ECO:0000313" key="2">
    <source>
        <dbReference type="EMBL" id="EJK45186.1"/>
    </source>
</evidence>
<organism evidence="2 3">
    <name type="scientific">Thalassiosira oceanica</name>
    <name type="common">Marine diatom</name>
    <dbReference type="NCBI Taxonomy" id="159749"/>
    <lineage>
        <taxon>Eukaryota</taxon>
        <taxon>Sar</taxon>
        <taxon>Stramenopiles</taxon>
        <taxon>Ochrophyta</taxon>
        <taxon>Bacillariophyta</taxon>
        <taxon>Coscinodiscophyceae</taxon>
        <taxon>Thalassiosirophycidae</taxon>
        <taxon>Thalassiosirales</taxon>
        <taxon>Thalassiosiraceae</taxon>
        <taxon>Thalassiosira</taxon>
    </lineage>
</organism>
<accession>K0R8U5</accession>
<comment type="caution">
    <text evidence="2">The sequence shown here is derived from an EMBL/GenBank/DDBJ whole genome shotgun (WGS) entry which is preliminary data.</text>
</comment>
<feature type="region of interest" description="Disordered" evidence="1">
    <location>
        <begin position="355"/>
        <end position="506"/>
    </location>
</feature>
<sequence length="506" mass="53748">MTLPRDDKRARMLPGAALDALGNDLLVRCASYLDADGLAQLGRTSARFGIPQAGQQRSLANEAARQRFRQSATDEDTSRLPKYDDESDVGLLRALEQLRQPLRFDELAGYGFSPQEHPASVTNTGRPAGWLTAVSGHAMRGGRHFVEFEINDQQSSVIHLGVIRPVSLTDGIDLEADWKGNVIPACVSSGYKPATARPRELRSKIYQGAQLLAPVILPGDSVHRRAGRESWSPTMPVRAPRAWCDESRHPWGEEVAGPVPVPGTPFGLRSRTESSHQGNAPLGAPGAHDVVPLSMPSSARVARAAVEDEPPASDPPTPTLLQFTFPTHEMVLSARHVGRSAPLGLLIVASPAAYCPRPSKSSSSKTSGVPQPSLSSRASLTAPGKSGPRGSAAGGNRASRARPCREDDDPAASAGTLRVESSRRSARDERGKLAAMATRSGDDPPFAWGRTWPSSASLPNADVDSDSDSCAGLQSPSGLKPIGDFVETGRRAAVPLPTPQDPRSRG</sequence>